<dbReference type="GO" id="GO:0005829">
    <property type="term" value="C:cytosol"/>
    <property type="evidence" value="ECO:0007669"/>
    <property type="project" value="TreeGrafter"/>
</dbReference>
<dbReference type="EC" id="2.7.7.8" evidence="8"/>
<dbReference type="Gene3D" id="2.40.50.140">
    <property type="entry name" value="Nucleic acid-binding proteins"/>
    <property type="match status" value="1"/>
</dbReference>
<evidence type="ECO:0000256" key="7">
    <source>
        <dbReference type="ARBA" id="ARBA00022884"/>
    </source>
</evidence>
<accession>A0A494THJ5</accession>
<organism evidence="11 12">
    <name type="scientific">Sphingomonas paeninsulae</name>
    <dbReference type="NCBI Taxonomy" id="2319844"/>
    <lineage>
        <taxon>Bacteria</taxon>
        <taxon>Pseudomonadati</taxon>
        <taxon>Pseudomonadota</taxon>
        <taxon>Alphaproteobacteria</taxon>
        <taxon>Sphingomonadales</taxon>
        <taxon>Sphingomonadaceae</taxon>
        <taxon>Sphingomonas</taxon>
    </lineage>
</organism>
<dbReference type="InterPro" id="IPR036345">
    <property type="entry name" value="ExoRNase_PH_dom2_sf"/>
</dbReference>
<dbReference type="SUPFAM" id="SSF54211">
    <property type="entry name" value="Ribosomal protein S5 domain 2-like"/>
    <property type="match status" value="2"/>
</dbReference>
<dbReference type="Gene3D" id="3.30.1370.10">
    <property type="entry name" value="K Homology domain, type 1"/>
    <property type="match status" value="1"/>
</dbReference>
<dbReference type="FunFam" id="3.30.1370.10:FF:000001">
    <property type="entry name" value="Polyribonucleotide nucleotidyltransferase"/>
    <property type="match status" value="1"/>
</dbReference>
<feature type="region of interest" description="Disordered" evidence="9">
    <location>
        <begin position="689"/>
        <end position="807"/>
    </location>
</feature>
<feature type="binding site" evidence="8">
    <location>
        <position position="491"/>
    </location>
    <ligand>
        <name>Mg(2+)</name>
        <dbReference type="ChEBI" id="CHEBI:18420"/>
    </ligand>
</feature>
<feature type="compositionally biased region" description="Basic and acidic residues" evidence="9">
    <location>
        <begin position="700"/>
        <end position="776"/>
    </location>
</feature>
<keyword evidence="12" id="KW-1185">Reference proteome</keyword>
<evidence type="ECO:0000256" key="3">
    <source>
        <dbReference type="ARBA" id="ARBA00022679"/>
    </source>
</evidence>
<evidence type="ECO:0000313" key="11">
    <source>
        <dbReference type="EMBL" id="AYJ86934.1"/>
    </source>
</evidence>
<keyword evidence="2 8" id="KW-0963">Cytoplasm</keyword>
<evidence type="ECO:0000256" key="6">
    <source>
        <dbReference type="ARBA" id="ARBA00022842"/>
    </source>
</evidence>
<dbReference type="GO" id="GO:0000175">
    <property type="term" value="F:3'-5'-RNA exonuclease activity"/>
    <property type="evidence" value="ECO:0007669"/>
    <property type="project" value="TreeGrafter"/>
</dbReference>
<evidence type="ECO:0000256" key="4">
    <source>
        <dbReference type="ARBA" id="ARBA00022695"/>
    </source>
</evidence>
<dbReference type="GO" id="GO:0006402">
    <property type="term" value="P:mRNA catabolic process"/>
    <property type="evidence" value="ECO:0007669"/>
    <property type="project" value="UniProtKB-UniRule"/>
</dbReference>
<keyword evidence="3 8" id="KW-0808">Transferase</keyword>
<dbReference type="SUPFAM" id="SSF54791">
    <property type="entry name" value="Eukaryotic type KH-domain (KH-domain type I)"/>
    <property type="match status" value="1"/>
</dbReference>
<evidence type="ECO:0000313" key="12">
    <source>
        <dbReference type="Proteomes" id="UP000276254"/>
    </source>
</evidence>
<dbReference type="InterPro" id="IPR004087">
    <property type="entry name" value="KH_dom"/>
</dbReference>
<evidence type="ECO:0000259" key="10">
    <source>
        <dbReference type="PROSITE" id="PS50126"/>
    </source>
</evidence>
<dbReference type="CDD" id="cd11363">
    <property type="entry name" value="RNase_PH_PNPase_1"/>
    <property type="match status" value="1"/>
</dbReference>
<dbReference type="InterPro" id="IPR036456">
    <property type="entry name" value="PNPase_PH_RNA-bd_sf"/>
</dbReference>
<dbReference type="GO" id="GO:0003723">
    <property type="term" value="F:RNA binding"/>
    <property type="evidence" value="ECO:0007669"/>
    <property type="project" value="UniProtKB-UniRule"/>
</dbReference>
<gene>
    <name evidence="8 11" type="primary">pnp</name>
    <name evidence="11" type="ORF">D3Y57_14570</name>
</gene>
<evidence type="ECO:0000256" key="5">
    <source>
        <dbReference type="ARBA" id="ARBA00022723"/>
    </source>
</evidence>
<dbReference type="SUPFAM" id="SSF55666">
    <property type="entry name" value="Ribonuclease PH domain 2-like"/>
    <property type="match status" value="2"/>
</dbReference>
<dbReference type="KEGG" id="spha:D3Y57_14570"/>
<evidence type="ECO:0000256" key="1">
    <source>
        <dbReference type="ARBA" id="ARBA00007404"/>
    </source>
</evidence>
<dbReference type="InterPro" id="IPR015847">
    <property type="entry name" value="ExoRNase_PH_dom2"/>
</dbReference>
<dbReference type="InterPro" id="IPR020568">
    <property type="entry name" value="Ribosomal_Su5_D2-typ_SF"/>
</dbReference>
<dbReference type="EMBL" id="CP032829">
    <property type="protein sequence ID" value="AYJ86934.1"/>
    <property type="molecule type" value="Genomic_DNA"/>
</dbReference>
<dbReference type="InterPro" id="IPR012162">
    <property type="entry name" value="PNPase"/>
</dbReference>
<dbReference type="InterPro" id="IPR027408">
    <property type="entry name" value="PNPase/RNase_PH_dom_sf"/>
</dbReference>
<feature type="domain" description="S1 motif" evidence="10">
    <location>
        <begin position="621"/>
        <end position="689"/>
    </location>
</feature>
<dbReference type="SUPFAM" id="SSF50249">
    <property type="entry name" value="Nucleic acid-binding proteins"/>
    <property type="match status" value="1"/>
</dbReference>
<dbReference type="CDD" id="cd02393">
    <property type="entry name" value="KH-I_PNPase"/>
    <property type="match status" value="1"/>
</dbReference>
<dbReference type="InterPro" id="IPR012340">
    <property type="entry name" value="NA-bd_OB-fold"/>
</dbReference>
<dbReference type="PROSITE" id="PS50126">
    <property type="entry name" value="S1"/>
    <property type="match status" value="1"/>
</dbReference>
<dbReference type="HAMAP" id="MF_01595">
    <property type="entry name" value="PNPase"/>
    <property type="match status" value="1"/>
</dbReference>
<dbReference type="CDD" id="cd11364">
    <property type="entry name" value="RNase_PH_PNPase_2"/>
    <property type="match status" value="1"/>
</dbReference>
<dbReference type="PANTHER" id="PTHR11252">
    <property type="entry name" value="POLYRIBONUCLEOTIDE NUCLEOTIDYLTRANSFERASE"/>
    <property type="match status" value="1"/>
</dbReference>
<dbReference type="Gene3D" id="3.30.230.70">
    <property type="entry name" value="GHMP Kinase, N-terminal domain"/>
    <property type="match status" value="2"/>
</dbReference>
<dbReference type="PROSITE" id="PS50084">
    <property type="entry name" value="KH_TYPE_1"/>
    <property type="match status" value="1"/>
</dbReference>
<dbReference type="Pfam" id="PF03726">
    <property type="entry name" value="PNPase"/>
    <property type="match status" value="1"/>
</dbReference>
<keyword evidence="5 8" id="KW-0479">Metal-binding</keyword>
<dbReference type="GO" id="GO:0004654">
    <property type="term" value="F:polyribonucleotide nucleotidyltransferase activity"/>
    <property type="evidence" value="ECO:0007669"/>
    <property type="project" value="UniProtKB-UniRule"/>
</dbReference>
<dbReference type="SMART" id="SM00322">
    <property type="entry name" value="KH"/>
    <property type="match status" value="1"/>
</dbReference>
<comment type="similarity">
    <text evidence="1 8">Belongs to the polyribonucleotide nucleotidyltransferase family.</text>
</comment>
<dbReference type="SMART" id="SM00316">
    <property type="entry name" value="S1"/>
    <property type="match status" value="1"/>
</dbReference>
<dbReference type="Pfam" id="PF00575">
    <property type="entry name" value="S1"/>
    <property type="match status" value="1"/>
</dbReference>
<sequence length="807" mass="86884">MFNMKTVEIEWGGQTLKLETGRVARQADGAVMATLGETVVLCAVTAARSVKEGQDFFPLTVHYQEKFSSAGRIPGGFFKRERGATEKETLVSRLIDRPIRPLFPEGFYNEINVICQVMSYDGVNEPDVLAMVAASAALTLSGVPFMGPIAAARVGYVEGEYILNPTDEQVAAGDLDLVVAGTHDAVMMVESEAKELSEEVMLEAVMFAHRGIQKVIGAIVDLAEQAAKEPWAMAPQADLSAAKTKLKKLIGKDITAAYKLTDKSARSSALNEARAKAKAAFSDATPQDQMAANKLVKKLEAEIVRTAILKDGQRIDGRTTTQIRPIEAIVGFLPRTHGSALFTRGETQSICTTTLGTKDAEQMIDGLGGLSYSNFMLHYNFPPYSVGEVGRFGAPGRREIGHGKLAWRALHPVLPSKDEFPYTIRVLSDITESNGSSSMATVCGGSLSMMDAGVPLKRPVSGIAMGLILEGKDFAVISDILGDEDHLGDMDFKVAGTSEGITTMQMDIKIAGITEEIMRQALKQAAEGRTHILGEMAKALDSTRTELSAHAPRIETLQIDKAKIREVIGTGGKVIREIVATTGAKVDIDDEGLIKISSSDVAQIEAARQWILGITQEAEVGKVYDGKVVNMVDFGAFVNFMGGKDGLVHVSEIRNERTEKVTDVLSEGQAVKVKVLEIDPRGKVRLSMRVVDQETGAELEDTRPPREERPRGDRPERSDRGPRRDGDGGRGPRRDGGGGDRGPRREGGPRSDGGDRAPRAEGDRAPRAEGGDRAPRGEGGYGGGRAKQDDDNGPAPEFAPAFLTRED</sequence>
<evidence type="ECO:0000256" key="8">
    <source>
        <dbReference type="HAMAP-Rule" id="MF_01595"/>
    </source>
</evidence>
<dbReference type="InterPro" id="IPR036612">
    <property type="entry name" value="KH_dom_type_1_sf"/>
</dbReference>
<dbReference type="Pfam" id="PF00013">
    <property type="entry name" value="KH_1"/>
    <property type="match status" value="1"/>
</dbReference>
<dbReference type="Proteomes" id="UP000276254">
    <property type="component" value="Chromosome"/>
</dbReference>
<keyword evidence="7 8" id="KW-0694">RNA-binding</keyword>
<comment type="function">
    <text evidence="8">Involved in mRNA degradation. Catalyzes the phosphorolysis of single-stranded polyribonucleotides processively in the 3'- to 5'-direction.</text>
</comment>
<dbReference type="FunFam" id="3.30.230.70:FF:000001">
    <property type="entry name" value="Polyribonucleotide nucleotidyltransferase"/>
    <property type="match status" value="1"/>
</dbReference>
<proteinExistence type="inferred from homology"/>
<dbReference type="AlphaFoldDB" id="A0A494THJ5"/>
<comment type="catalytic activity">
    <reaction evidence="8">
        <text>RNA(n+1) + phosphate = RNA(n) + a ribonucleoside 5'-diphosphate</text>
        <dbReference type="Rhea" id="RHEA:22096"/>
        <dbReference type="Rhea" id="RHEA-COMP:14527"/>
        <dbReference type="Rhea" id="RHEA-COMP:17342"/>
        <dbReference type="ChEBI" id="CHEBI:43474"/>
        <dbReference type="ChEBI" id="CHEBI:57930"/>
        <dbReference type="ChEBI" id="CHEBI:140395"/>
        <dbReference type="EC" id="2.7.7.8"/>
    </reaction>
</comment>
<comment type="subcellular location">
    <subcellularLocation>
        <location evidence="8">Cytoplasm</location>
    </subcellularLocation>
</comment>
<dbReference type="PIRSF" id="PIRSF005499">
    <property type="entry name" value="PNPase"/>
    <property type="match status" value="1"/>
</dbReference>
<dbReference type="NCBIfam" id="TIGR03591">
    <property type="entry name" value="polynuc_phos"/>
    <property type="match status" value="1"/>
</dbReference>
<protein>
    <recommendedName>
        <fullName evidence="8">Polyribonucleotide nucleotidyltransferase</fullName>
        <ecNumber evidence="8">2.7.7.8</ecNumber>
    </recommendedName>
    <alternativeName>
        <fullName evidence="8">Polynucleotide phosphorylase</fullName>
        <shortName evidence="8">PNPase</shortName>
    </alternativeName>
</protein>
<dbReference type="GO" id="GO:0000287">
    <property type="term" value="F:magnesium ion binding"/>
    <property type="evidence" value="ECO:0007669"/>
    <property type="project" value="UniProtKB-UniRule"/>
</dbReference>
<dbReference type="CDD" id="cd04472">
    <property type="entry name" value="S1_PNPase"/>
    <property type="match status" value="1"/>
</dbReference>
<feature type="binding site" evidence="8">
    <location>
        <position position="485"/>
    </location>
    <ligand>
        <name>Mg(2+)</name>
        <dbReference type="ChEBI" id="CHEBI:18420"/>
    </ligand>
</feature>
<dbReference type="RefSeq" id="WP_121153721.1">
    <property type="nucleotide sequence ID" value="NZ_CP032829.1"/>
</dbReference>
<dbReference type="FunFam" id="2.40.50.140:FF:000107">
    <property type="entry name" value="Polyribonucleotide nucleotidyltransferase"/>
    <property type="match status" value="1"/>
</dbReference>
<dbReference type="FunFam" id="3.30.230.70:FF:000002">
    <property type="entry name" value="Polyribonucleotide nucleotidyltransferase"/>
    <property type="match status" value="1"/>
</dbReference>
<reference evidence="11 12" key="1">
    <citation type="submission" date="2018-09" db="EMBL/GenBank/DDBJ databases">
        <title>Sphingomonas peninsula sp. nov., isolated from fildes peninsula, Antarctic soil.</title>
        <authorList>
            <person name="Yingchao G."/>
        </authorList>
    </citation>
    <scope>NUCLEOTIDE SEQUENCE [LARGE SCALE GENOMIC DNA]</scope>
    <source>
        <strain evidence="11 12">YZ-8</strain>
    </source>
</reference>
<name>A0A494THJ5_SPHPE</name>
<dbReference type="Pfam" id="PF03725">
    <property type="entry name" value="RNase_PH_C"/>
    <property type="match status" value="2"/>
</dbReference>
<dbReference type="Pfam" id="PF01138">
    <property type="entry name" value="RNase_PH"/>
    <property type="match status" value="2"/>
</dbReference>
<dbReference type="SUPFAM" id="SSF46915">
    <property type="entry name" value="Polynucleotide phosphorylase/guanosine pentaphosphate synthase (PNPase/GPSI), domain 3"/>
    <property type="match status" value="1"/>
</dbReference>
<keyword evidence="4 8" id="KW-0548">Nucleotidyltransferase</keyword>
<dbReference type="GO" id="GO:0006396">
    <property type="term" value="P:RNA processing"/>
    <property type="evidence" value="ECO:0007669"/>
    <property type="project" value="InterPro"/>
</dbReference>
<dbReference type="PANTHER" id="PTHR11252:SF0">
    <property type="entry name" value="POLYRIBONUCLEOTIDE NUCLEOTIDYLTRANSFERASE 1, MITOCHONDRIAL"/>
    <property type="match status" value="1"/>
</dbReference>
<dbReference type="OrthoDB" id="9804305at2"/>
<comment type="cofactor">
    <cofactor evidence="8">
        <name>Mg(2+)</name>
        <dbReference type="ChEBI" id="CHEBI:18420"/>
    </cofactor>
</comment>
<dbReference type="NCBIfam" id="NF008805">
    <property type="entry name" value="PRK11824.1"/>
    <property type="match status" value="1"/>
</dbReference>
<keyword evidence="6 8" id="KW-0460">Magnesium</keyword>
<dbReference type="InterPro" id="IPR015848">
    <property type="entry name" value="PNPase_PH_RNA-bd_bac/org-type"/>
</dbReference>
<dbReference type="InterPro" id="IPR003029">
    <property type="entry name" value="S1_domain"/>
</dbReference>
<evidence type="ECO:0000256" key="9">
    <source>
        <dbReference type="SAM" id="MobiDB-lite"/>
    </source>
</evidence>
<evidence type="ECO:0000256" key="2">
    <source>
        <dbReference type="ARBA" id="ARBA00022490"/>
    </source>
</evidence>
<dbReference type="InterPro" id="IPR001247">
    <property type="entry name" value="ExoRNase_PH_dom1"/>
</dbReference>
<dbReference type="InterPro" id="IPR004088">
    <property type="entry name" value="KH_dom_type_1"/>
</dbReference>